<dbReference type="GO" id="GO:0004222">
    <property type="term" value="F:metalloendopeptidase activity"/>
    <property type="evidence" value="ECO:0007669"/>
    <property type="project" value="InterPro"/>
</dbReference>
<proteinExistence type="predicted"/>
<dbReference type="GO" id="GO:0006508">
    <property type="term" value="P:proteolysis"/>
    <property type="evidence" value="ECO:0007669"/>
    <property type="project" value="UniProtKB-KW"/>
</dbReference>
<dbReference type="InterPro" id="IPR013783">
    <property type="entry name" value="Ig-like_fold"/>
</dbReference>
<dbReference type="GO" id="GO:0008270">
    <property type="term" value="F:zinc ion binding"/>
    <property type="evidence" value="ECO:0007669"/>
    <property type="project" value="InterPro"/>
</dbReference>
<evidence type="ECO:0000313" key="1">
    <source>
        <dbReference type="EMBL" id="VAX32377.1"/>
    </source>
</evidence>
<dbReference type="PANTHER" id="PTHR33794">
    <property type="entry name" value="BACILLOLYSIN"/>
    <property type="match status" value="1"/>
</dbReference>
<protein>
    <submittedName>
        <fullName evidence="1">Neutral metalloprotease, putative</fullName>
    </submittedName>
</protein>
<dbReference type="AlphaFoldDB" id="A0A3B1DUS9"/>
<dbReference type="PANTHER" id="PTHR33794:SF1">
    <property type="entry name" value="BACILLOLYSIN"/>
    <property type="match status" value="1"/>
</dbReference>
<dbReference type="Pfam" id="PF02128">
    <property type="entry name" value="Peptidase_M36"/>
    <property type="match status" value="1"/>
</dbReference>
<keyword evidence="1" id="KW-0482">Metalloprotease</keyword>
<name>A0A3B1DUS9_9ZZZZ</name>
<accession>A0A3B1DUS9</accession>
<dbReference type="InterPro" id="IPR050728">
    <property type="entry name" value="Zinc_Metalloprotease_M4"/>
</dbReference>
<dbReference type="GO" id="GO:0005615">
    <property type="term" value="C:extracellular space"/>
    <property type="evidence" value="ECO:0007669"/>
    <property type="project" value="InterPro"/>
</dbReference>
<keyword evidence="1" id="KW-0378">Hydrolase</keyword>
<dbReference type="Gene3D" id="2.60.40.10">
    <property type="entry name" value="Immunoglobulins"/>
    <property type="match status" value="1"/>
</dbReference>
<dbReference type="InterPro" id="IPR001842">
    <property type="entry name" value="Peptidase_M36"/>
</dbReference>
<dbReference type="InterPro" id="IPR027268">
    <property type="entry name" value="Peptidase_M4/M1_CTD_sf"/>
</dbReference>
<keyword evidence="1" id="KW-0645">Protease</keyword>
<gene>
    <name evidence="1" type="ORF">MNBD_NITROSPIRAE03-131</name>
</gene>
<organism evidence="1">
    <name type="scientific">hydrothermal vent metagenome</name>
    <dbReference type="NCBI Taxonomy" id="652676"/>
    <lineage>
        <taxon>unclassified sequences</taxon>
        <taxon>metagenomes</taxon>
        <taxon>ecological metagenomes</taxon>
    </lineage>
</organism>
<sequence length="914" mass="100739">MVYSEFDICKTHEREVNNMTEKSILKDSDVRWDEREGRPRKIRGEFALPTADTVEDSIKAFLHTNADELSFKVSDENLSVIQDVSTPVRRIVRFQQLQDRVPVFGAIVTVQLDKANRVKEVDLGQESRTQIVAPTADKKMTGKEAIKAASTSLGEFTLRQKAGKPEEVYYPTPDGLRLAYVVLIPTRDPVHDWRIIVDAYTGAILEKEDLVIHLPNGQGLVFDPNPVVTANNNTLRDPDATNATCGFSGTSRATIDAQRVTRTLKDITLSGGKYKLEGSYVKLRNFGTPNIAPPEEANANDFKYSSGDDGFEAVMVYYHVDTIQRYIQSLGITTAHNSQIEADAHDGSGGAWFSPVDGGVHFGNSGSCRPDRGEEADAILHEYGHAIQNNQVPGWGGTNPATGRRETRAMGEGFGDILACAFFAEHGGGFQREVFEDWVFGDVAGLRRVDGNKVYPTDWVNEEHADGEIWSAALWNIYRAIGGDSANPVARQAAADALLKSVILSHHSVAANATMPDGAEAVMETNAEDDDYRGKHLMEMLDSFHDRGLLVCDANADLYIRDAVGDPGADHYAGPVFWNSPDLWIRNADDGVATHQNPEYGQDNWFYARVRNRGTTTARAFVVTFNVKTWAGTQFVYPGDFVPYISAAVGFNLEPGASTVVKAKWPAALVPPAGTHACWLVSVYTPTDVSPIGRHVWEHNNLAQKNLTVVDLAPNDSVVIPFQLGSRYQFEGELYRIEVRRPQNWSRLPVSIVHKDPEVVRKLFRSIEEIEVKPTAPVITPRPFIRFLEPSRVEIVHWGLRLNPVRFNLGRDTTLDIGPGEIEPQVVGAEFGDEGREANLVTDRSGATSIAFMPGLLSGFPVALKPRSQVKVGLKITAPPEARPGDVVEIQLIQRNSKKQVIGGITVQVKIVKG</sequence>
<dbReference type="EMBL" id="UOGI01000138">
    <property type="protein sequence ID" value="VAX32377.1"/>
    <property type="molecule type" value="Genomic_DNA"/>
</dbReference>
<reference evidence="1" key="1">
    <citation type="submission" date="2018-06" db="EMBL/GenBank/DDBJ databases">
        <authorList>
            <person name="Zhirakovskaya E."/>
        </authorList>
    </citation>
    <scope>NUCLEOTIDE SEQUENCE</scope>
</reference>
<dbReference type="SUPFAM" id="SSF55486">
    <property type="entry name" value="Metalloproteases ('zincins'), catalytic domain"/>
    <property type="match status" value="1"/>
</dbReference>
<dbReference type="Gene3D" id="1.10.390.10">
    <property type="entry name" value="Neutral Protease Domain 2"/>
    <property type="match status" value="1"/>
</dbReference>